<comment type="caution">
    <text evidence="1">The sequence shown here is derived from an EMBL/GenBank/DDBJ whole genome shotgun (WGS) entry which is preliminary data.</text>
</comment>
<name>A0A4Y2M5Q9_ARAVE</name>
<organism evidence="1 2">
    <name type="scientific">Araneus ventricosus</name>
    <name type="common">Orbweaver spider</name>
    <name type="synonym">Epeira ventricosa</name>
    <dbReference type="NCBI Taxonomy" id="182803"/>
    <lineage>
        <taxon>Eukaryota</taxon>
        <taxon>Metazoa</taxon>
        <taxon>Ecdysozoa</taxon>
        <taxon>Arthropoda</taxon>
        <taxon>Chelicerata</taxon>
        <taxon>Arachnida</taxon>
        <taxon>Araneae</taxon>
        <taxon>Araneomorphae</taxon>
        <taxon>Entelegynae</taxon>
        <taxon>Araneoidea</taxon>
        <taxon>Araneidae</taxon>
        <taxon>Araneus</taxon>
    </lineage>
</organism>
<protein>
    <submittedName>
        <fullName evidence="1">Uncharacterized protein</fullName>
    </submittedName>
</protein>
<proteinExistence type="predicted"/>
<dbReference type="AlphaFoldDB" id="A0A4Y2M5Q9"/>
<dbReference type="EMBL" id="BGPR01006813">
    <property type="protein sequence ID" value="GBN22039.1"/>
    <property type="molecule type" value="Genomic_DNA"/>
</dbReference>
<dbReference type="Proteomes" id="UP000499080">
    <property type="component" value="Unassembled WGS sequence"/>
</dbReference>
<keyword evidence="2" id="KW-1185">Reference proteome</keyword>
<reference evidence="1 2" key="1">
    <citation type="journal article" date="2019" name="Sci. Rep.">
        <title>Orb-weaving spider Araneus ventricosus genome elucidates the spidroin gene catalogue.</title>
        <authorList>
            <person name="Kono N."/>
            <person name="Nakamura H."/>
            <person name="Ohtoshi R."/>
            <person name="Moran D.A.P."/>
            <person name="Shinohara A."/>
            <person name="Yoshida Y."/>
            <person name="Fujiwara M."/>
            <person name="Mori M."/>
            <person name="Tomita M."/>
            <person name="Arakawa K."/>
        </authorList>
    </citation>
    <scope>NUCLEOTIDE SEQUENCE [LARGE SCALE GENOMIC DNA]</scope>
</reference>
<evidence type="ECO:0000313" key="1">
    <source>
        <dbReference type="EMBL" id="GBN22039.1"/>
    </source>
</evidence>
<accession>A0A4Y2M5Q9</accession>
<sequence length="91" mass="10571">MVFCDVQLEVLLPYFAKFMSEELMIKEQNNIGSSQEWERPPHNPVILQEAEVGSFEEGVRSRGEQAMIGEIQGKFAEFEFVQKREDCQDEI</sequence>
<gene>
    <name evidence="1" type="ORF">AVEN_186076_1</name>
</gene>
<evidence type="ECO:0000313" key="2">
    <source>
        <dbReference type="Proteomes" id="UP000499080"/>
    </source>
</evidence>